<evidence type="ECO:0000256" key="2">
    <source>
        <dbReference type="SAM" id="MobiDB-lite"/>
    </source>
</evidence>
<dbReference type="Gene3D" id="2.130.10.130">
    <property type="entry name" value="Integrin alpha, N-terminal"/>
    <property type="match status" value="1"/>
</dbReference>
<evidence type="ECO:0000256" key="1">
    <source>
        <dbReference type="ARBA" id="ARBA00022729"/>
    </source>
</evidence>
<protein>
    <recommendedName>
        <fullName evidence="4">SGNH hydrolase-type esterase domain-containing protein</fullName>
    </recommendedName>
</protein>
<evidence type="ECO:0000313" key="6">
    <source>
        <dbReference type="Proteomes" id="UP000696573"/>
    </source>
</evidence>
<dbReference type="Pfam" id="PF13517">
    <property type="entry name" value="FG-GAP_3"/>
    <property type="match status" value="2"/>
</dbReference>
<dbReference type="AlphaFoldDB" id="A0A9N9YQV1"/>
<dbReference type="GO" id="GO:0004622">
    <property type="term" value="F:phosphatidylcholine lysophospholipase activity"/>
    <property type="evidence" value="ECO:0007669"/>
    <property type="project" value="TreeGrafter"/>
</dbReference>
<dbReference type="InterPro" id="IPR013830">
    <property type="entry name" value="SGNH_hydro"/>
</dbReference>
<feature type="compositionally biased region" description="Acidic residues" evidence="2">
    <location>
        <begin position="582"/>
        <end position="592"/>
    </location>
</feature>
<feature type="chain" id="PRO_5040242887" description="SGNH hydrolase-type esterase domain-containing protein" evidence="3">
    <location>
        <begin position="27"/>
        <end position="760"/>
    </location>
</feature>
<dbReference type="EMBL" id="CABFNQ020000727">
    <property type="protein sequence ID" value="CAH0027401.1"/>
    <property type="molecule type" value="Genomic_DNA"/>
</dbReference>
<accession>A0A9N9YQV1</accession>
<feature type="domain" description="SGNH hydrolase-type esterase" evidence="4">
    <location>
        <begin position="39"/>
        <end position="213"/>
    </location>
</feature>
<keyword evidence="1 3" id="KW-0732">Signal</keyword>
<dbReference type="InterPro" id="IPR013517">
    <property type="entry name" value="FG-GAP"/>
</dbReference>
<dbReference type="PANTHER" id="PTHR30383">
    <property type="entry name" value="THIOESTERASE 1/PROTEASE 1/LYSOPHOSPHOLIPASE L1"/>
    <property type="match status" value="1"/>
</dbReference>
<evidence type="ECO:0000259" key="4">
    <source>
        <dbReference type="Pfam" id="PF13472"/>
    </source>
</evidence>
<dbReference type="Proteomes" id="UP000696573">
    <property type="component" value="Unassembled WGS sequence"/>
</dbReference>
<proteinExistence type="predicted"/>
<dbReference type="OrthoDB" id="1046782at2759"/>
<gene>
    <name evidence="5" type="ORF">CRHIZ90672A_00015873</name>
</gene>
<dbReference type="CDD" id="cd01833">
    <property type="entry name" value="XynB_like"/>
    <property type="match status" value="1"/>
</dbReference>
<organism evidence="5 6">
    <name type="scientific">Clonostachys rhizophaga</name>
    <dbReference type="NCBI Taxonomy" id="160324"/>
    <lineage>
        <taxon>Eukaryota</taxon>
        <taxon>Fungi</taxon>
        <taxon>Dikarya</taxon>
        <taxon>Ascomycota</taxon>
        <taxon>Pezizomycotina</taxon>
        <taxon>Sordariomycetes</taxon>
        <taxon>Hypocreomycetidae</taxon>
        <taxon>Hypocreales</taxon>
        <taxon>Bionectriaceae</taxon>
        <taxon>Clonostachys</taxon>
    </lineage>
</organism>
<dbReference type="SUPFAM" id="SSF69318">
    <property type="entry name" value="Integrin alpha N-terminal domain"/>
    <property type="match status" value="1"/>
</dbReference>
<reference evidence="5" key="1">
    <citation type="submission" date="2021-10" db="EMBL/GenBank/DDBJ databases">
        <authorList>
            <person name="Piombo E."/>
        </authorList>
    </citation>
    <scope>NUCLEOTIDE SEQUENCE</scope>
</reference>
<evidence type="ECO:0000256" key="3">
    <source>
        <dbReference type="SAM" id="SignalP"/>
    </source>
</evidence>
<feature type="compositionally biased region" description="Acidic residues" evidence="2">
    <location>
        <begin position="561"/>
        <end position="573"/>
    </location>
</feature>
<dbReference type="SUPFAM" id="SSF52266">
    <property type="entry name" value="SGNH hydrolase"/>
    <property type="match status" value="1"/>
</dbReference>
<dbReference type="InterPro" id="IPR036514">
    <property type="entry name" value="SGNH_hydro_sf"/>
</dbReference>
<feature type="signal peptide" evidence="3">
    <location>
        <begin position="1"/>
        <end position="26"/>
    </location>
</feature>
<dbReference type="Pfam" id="PF13472">
    <property type="entry name" value="Lipase_GDSL_2"/>
    <property type="match status" value="1"/>
</dbReference>
<keyword evidence="6" id="KW-1185">Reference proteome</keyword>
<comment type="caution">
    <text evidence="5">The sequence shown here is derived from an EMBL/GenBank/DDBJ whole genome shotgun (WGS) entry which is preliminary data.</text>
</comment>
<dbReference type="InterPro" id="IPR051532">
    <property type="entry name" value="Ester_Hydrolysis_Enzymes"/>
</dbReference>
<feature type="region of interest" description="Disordered" evidence="2">
    <location>
        <begin position="534"/>
        <end position="592"/>
    </location>
</feature>
<evidence type="ECO:0000313" key="5">
    <source>
        <dbReference type="EMBL" id="CAH0027401.1"/>
    </source>
</evidence>
<name>A0A9N9YQV1_9HYPO</name>
<dbReference type="PANTHER" id="PTHR30383:SF5">
    <property type="entry name" value="SGNH HYDROLASE-TYPE ESTERASE DOMAIN-CONTAINING PROTEIN"/>
    <property type="match status" value="1"/>
</dbReference>
<dbReference type="Gene3D" id="3.40.50.1110">
    <property type="entry name" value="SGNH hydrolase"/>
    <property type="match status" value="1"/>
</dbReference>
<dbReference type="InterPro" id="IPR028994">
    <property type="entry name" value="Integrin_alpha_N"/>
</dbReference>
<sequence length="760" mass="82028">MVPLNARSALVALAVVLSSLTTPSAAVDIVNLRLRILPLGDSITKGSGSSTVNGYRGPLRDKLTEFGASVDMIGTLRNGNMKDNNHEGHSGEYLGDIKNYWQKPMQARPNVVLIHAGTNNMDKEVDLDTAPQLITGIIDGIFDAASDVTILVAPVIWANDARMQRNTDAFNAKLAQIVVLKQQAGKHILLTPIPISSTADLSDKKHPNNAGYAKFADAWYLNIREAVNRGWVKDAVKVDASKIPGVGLGQGGSSGGSYAGCDGGNWSRKGRVFTPSKGLSSDEVVRFADLNGDGKDDIVFVDGKGKARAWLNEGLTSWKSLGEIAPGLDEDLSKSRIEFADVNGDKKDDFLVIYGGGAVKAYLNNGNLPKTSDERIWKQAVEISPGVGEPGSKVHFADLNKDGHDDYLIIYDGGAVKAYLNNKNIPDKDKGRFWQEGYTVATGVGQPGSKVRFVDITGDGAAEYLIQYDGGAAKGYHNTGNIPNAGKPRNWVAMGTIAGGVGDQGPVSYADLDGDGKDDYLVVRSDGSVDAWINSCEWNPGEPNVSDGGAGDPNIGQGDPSQDEDEDEDQGEGEDGHKWDVTEGDPFDELDPDNVPEICSAGQVTPVSGKYLYVPCRRFVKTFGGDDSKIEGCCVVYTGETRCKKWAKSLADEAVDSISVMDRQATKDGATKSTSKDNWHASFLLGTSAIPNRDVIPAWTKAMIQWDQKYIPEQIELRVKTKGFQTDTIWMYHECDNSANEDPNDDTFWDGFLDPDDKDV</sequence>